<evidence type="ECO:0000256" key="6">
    <source>
        <dbReference type="SAM" id="SignalP"/>
    </source>
</evidence>
<keyword evidence="2" id="KW-0349">Heme</keyword>
<dbReference type="PROSITE" id="PS51009">
    <property type="entry name" value="CYTCII"/>
    <property type="match status" value="1"/>
</dbReference>
<evidence type="ECO:0000256" key="4">
    <source>
        <dbReference type="ARBA" id="ARBA00022982"/>
    </source>
</evidence>
<keyword evidence="3" id="KW-0479">Metal-binding</keyword>
<evidence type="ECO:0000256" key="5">
    <source>
        <dbReference type="ARBA" id="ARBA00023004"/>
    </source>
</evidence>
<evidence type="ECO:0000256" key="2">
    <source>
        <dbReference type="ARBA" id="ARBA00022617"/>
    </source>
</evidence>
<gene>
    <name evidence="7" type="ORF">QC820_06965</name>
</gene>
<evidence type="ECO:0000256" key="3">
    <source>
        <dbReference type="ARBA" id="ARBA00022723"/>
    </source>
</evidence>
<organism evidence="7 8">
    <name type="scientific">Halomonas mongoliensis</name>
    <dbReference type="NCBI Taxonomy" id="321265"/>
    <lineage>
        <taxon>Bacteria</taxon>
        <taxon>Pseudomonadati</taxon>
        <taxon>Pseudomonadota</taxon>
        <taxon>Gammaproteobacteria</taxon>
        <taxon>Oceanospirillales</taxon>
        <taxon>Halomonadaceae</taxon>
        <taxon>Halomonas</taxon>
    </lineage>
</organism>
<dbReference type="InterPro" id="IPR002321">
    <property type="entry name" value="Cyt_c_II"/>
</dbReference>
<dbReference type="InterPro" id="IPR012127">
    <property type="entry name" value="Cyt_c_prime"/>
</dbReference>
<protein>
    <submittedName>
        <fullName evidence="7">Cytochrome c</fullName>
    </submittedName>
</protein>
<evidence type="ECO:0000313" key="7">
    <source>
        <dbReference type="EMBL" id="MDR5892553.1"/>
    </source>
</evidence>
<dbReference type="EMBL" id="JARWAL010000005">
    <property type="protein sequence ID" value="MDR5892553.1"/>
    <property type="molecule type" value="Genomic_DNA"/>
</dbReference>
<dbReference type="RefSeq" id="WP_309636323.1">
    <property type="nucleotide sequence ID" value="NZ_JARWAL010000005.1"/>
</dbReference>
<keyword evidence="1" id="KW-0813">Transport</keyword>
<keyword evidence="8" id="KW-1185">Reference proteome</keyword>
<dbReference type="Gene3D" id="1.20.120.10">
    <property type="entry name" value="Cytochrome c/b562"/>
    <property type="match status" value="1"/>
</dbReference>
<dbReference type="InterPro" id="IPR010980">
    <property type="entry name" value="Cyt_c/b562"/>
</dbReference>
<proteinExistence type="predicted"/>
<feature type="signal peptide" evidence="6">
    <location>
        <begin position="1"/>
        <end position="26"/>
    </location>
</feature>
<feature type="chain" id="PRO_5047454224" evidence="6">
    <location>
        <begin position="27"/>
        <end position="158"/>
    </location>
</feature>
<keyword evidence="4" id="KW-0249">Electron transport</keyword>
<keyword evidence="6" id="KW-0732">Signal</keyword>
<evidence type="ECO:0000256" key="1">
    <source>
        <dbReference type="ARBA" id="ARBA00022448"/>
    </source>
</evidence>
<dbReference type="Proteomes" id="UP001252270">
    <property type="component" value="Unassembled WGS sequence"/>
</dbReference>
<keyword evidence="5" id="KW-0408">Iron</keyword>
<accession>A0ABU1GKP8</accession>
<dbReference type="Pfam" id="PF01322">
    <property type="entry name" value="Cytochrom_C_2"/>
    <property type="match status" value="1"/>
</dbReference>
<dbReference type="PIRSF" id="PIRSF000027">
    <property type="entry name" value="Cytc_c_prime"/>
    <property type="match status" value="1"/>
</dbReference>
<reference evidence="7 8" key="1">
    <citation type="submission" date="2023-04" db="EMBL/GenBank/DDBJ databases">
        <title>A long-awaited taxogenomic arrangement of the family Halomonadaceae.</title>
        <authorList>
            <person name="De La Haba R."/>
            <person name="Chuvochina M."/>
            <person name="Wittouck S."/>
            <person name="Arahal D.R."/>
            <person name="Sanchez-Porro C."/>
            <person name="Hugenholtz P."/>
            <person name="Ventosa A."/>
        </authorList>
    </citation>
    <scope>NUCLEOTIDE SEQUENCE [LARGE SCALE GENOMIC DNA]</scope>
    <source>
        <strain evidence="7 8">DSM 17332</strain>
    </source>
</reference>
<name>A0ABU1GKP8_9GAMM</name>
<dbReference type="SUPFAM" id="SSF47175">
    <property type="entry name" value="Cytochromes"/>
    <property type="match status" value="1"/>
</dbReference>
<evidence type="ECO:0000313" key="8">
    <source>
        <dbReference type="Proteomes" id="UP001252270"/>
    </source>
</evidence>
<comment type="caution">
    <text evidence="7">The sequence shown here is derived from an EMBL/GenBank/DDBJ whole genome shotgun (WGS) entry which is preliminary data.</text>
</comment>
<sequence>MTVTFRPLLAGLGLAAALFASASAQALDVDKAIEYRQDALRVMAFQTGPLGDMVQGNIDYDAEEFALRANNLAALAHLPWEAFIEGSLQGDDHGIETDAMAGIRDNRDDFTSRAETLGEETATLARMANDGEEFSALRRQMGTVVNTCRGCHDNYRDN</sequence>